<feature type="non-terminal residue" evidence="8">
    <location>
        <position position="163"/>
    </location>
</feature>
<evidence type="ECO:0000256" key="4">
    <source>
        <dbReference type="ARBA" id="ARBA00022989"/>
    </source>
</evidence>
<evidence type="ECO:0000313" key="8">
    <source>
        <dbReference type="EMBL" id="GAH31980.1"/>
    </source>
</evidence>
<evidence type="ECO:0000256" key="5">
    <source>
        <dbReference type="ARBA" id="ARBA00023136"/>
    </source>
</evidence>
<evidence type="ECO:0000256" key="2">
    <source>
        <dbReference type="ARBA" id="ARBA00022475"/>
    </source>
</evidence>
<proteinExistence type="predicted"/>
<keyword evidence="3 6" id="KW-0812">Transmembrane</keyword>
<organism evidence="8">
    <name type="scientific">marine sediment metagenome</name>
    <dbReference type="NCBI Taxonomy" id="412755"/>
    <lineage>
        <taxon>unclassified sequences</taxon>
        <taxon>metagenomes</taxon>
        <taxon>ecological metagenomes</taxon>
    </lineage>
</organism>
<dbReference type="AlphaFoldDB" id="X1FHL1"/>
<feature type="non-terminal residue" evidence="8">
    <location>
        <position position="1"/>
    </location>
</feature>
<feature type="domain" description="ABC3 transporter permease C-terminal" evidence="7">
    <location>
        <begin position="1"/>
        <end position="79"/>
    </location>
</feature>
<gene>
    <name evidence="8" type="ORF">S03H2_25301</name>
</gene>
<keyword evidence="5 6" id="KW-0472">Membrane</keyword>
<feature type="transmembrane region" description="Helical" evidence="6">
    <location>
        <begin position="12"/>
        <end position="33"/>
    </location>
</feature>
<comment type="caution">
    <text evidence="8">The sequence shown here is derived from an EMBL/GenBank/DDBJ whole genome shotgun (WGS) entry which is preliminary data.</text>
</comment>
<reference evidence="8" key="1">
    <citation type="journal article" date="2014" name="Front. Microbiol.">
        <title>High frequency of phylogenetically diverse reductive dehalogenase-homologous genes in deep subseafloor sedimentary metagenomes.</title>
        <authorList>
            <person name="Kawai M."/>
            <person name="Futagami T."/>
            <person name="Toyoda A."/>
            <person name="Takaki Y."/>
            <person name="Nishi S."/>
            <person name="Hori S."/>
            <person name="Arai W."/>
            <person name="Tsubouchi T."/>
            <person name="Morono Y."/>
            <person name="Uchiyama I."/>
            <person name="Ito T."/>
            <person name="Fujiyama A."/>
            <person name="Inagaki F."/>
            <person name="Takami H."/>
        </authorList>
    </citation>
    <scope>NUCLEOTIDE SEQUENCE</scope>
    <source>
        <strain evidence="8">Expedition CK06-06</strain>
    </source>
</reference>
<dbReference type="EMBL" id="BARU01014285">
    <property type="protein sequence ID" value="GAH31980.1"/>
    <property type="molecule type" value="Genomic_DNA"/>
</dbReference>
<evidence type="ECO:0000256" key="6">
    <source>
        <dbReference type="SAM" id="Phobius"/>
    </source>
</evidence>
<feature type="transmembrane region" description="Helical" evidence="6">
    <location>
        <begin position="102"/>
        <end position="123"/>
    </location>
</feature>
<sequence>GAQRKQLISQFLGESLFITSIAFVLALVVVTFVTPVLNNFIGREIELNLQQNIFMFLGLLVILVLVGLISGSYPALYLSAYRPISVLKNASPKGSGSSRFRSILVVFQFSISIALIICIGIVFGQLQFLHTKDLGYNKEQIVLLPGDERIMEKMELVKTRLLQ</sequence>
<dbReference type="GO" id="GO:0005886">
    <property type="term" value="C:plasma membrane"/>
    <property type="evidence" value="ECO:0007669"/>
    <property type="project" value="UniProtKB-SubCell"/>
</dbReference>
<protein>
    <recommendedName>
        <fullName evidence="7">ABC3 transporter permease C-terminal domain-containing protein</fullName>
    </recommendedName>
</protein>
<dbReference type="InterPro" id="IPR003838">
    <property type="entry name" value="ABC3_permease_C"/>
</dbReference>
<evidence type="ECO:0000256" key="3">
    <source>
        <dbReference type="ARBA" id="ARBA00022692"/>
    </source>
</evidence>
<dbReference type="Pfam" id="PF02687">
    <property type="entry name" value="FtsX"/>
    <property type="match status" value="1"/>
</dbReference>
<evidence type="ECO:0000259" key="7">
    <source>
        <dbReference type="Pfam" id="PF02687"/>
    </source>
</evidence>
<accession>X1FHL1</accession>
<keyword evidence="4 6" id="KW-1133">Transmembrane helix</keyword>
<comment type="subcellular location">
    <subcellularLocation>
        <location evidence="1">Cell membrane</location>
        <topology evidence="1">Multi-pass membrane protein</topology>
    </subcellularLocation>
</comment>
<keyword evidence="2" id="KW-1003">Cell membrane</keyword>
<name>X1FHL1_9ZZZZ</name>
<feature type="transmembrane region" description="Helical" evidence="6">
    <location>
        <begin position="53"/>
        <end position="81"/>
    </location>
</feature>
<evidence type="ECO:0000256" key="1">
    <source>
        <dbReference type="ARBA" id="ARBA00004651"/>
    </source>
</evidence>